<accession>A0A976XHD7</accession>
<dbReference type="InterPro" id="IPR036853">
    <property type="entry name" value="Ribosomal_uL14_sf"/>
</dbReference>
<dbReference type="Gene3D" id="2.40.150.20">
    <property type="entry name" value="Ribosomal protein L14"/>
    <property type="match status" value="1"/>
</dbReference>
<evidence type="ECO:0000313" key="4">
    <source>
        <dbReference type="EMBL" id="UVC46363.1"/>
    </source>
</evidence>
<dbReference type="GO" id="GO:0005840">
    <property type="term" value="C:ribosome"/>
    <property type="evidence" value="ECO:0007669"/>
    <property type="project" value="UniProtKB-KW"/>
</dbReference>
<dbReference type="SUPFAM" id="SSF50193">
    <property type="entry name" value="Ribosomal protein L14"/>
    <property type="match status" value="1"/>
</dbReference>
<protein>
    <submittedName>
        <fullName evidence="4">Ribosomal protein L14</fullName>
    </submittedName>
</protein>
<evidence type="ECO:0000256" key="3">
    <source>
        <dbReference type="ARBA" id="ARBA00023274"/>
    </source>
</evidence>
<dbReference type="GO" id="GO:0003735">
    <property type="term" value="F:structural constituent of ribosome"/>
    <property type="evidence" value="ECO:0007669"/>
    <property type="project" value="InterPro"/>
</dbReference>
<dbReference type="Proteomes" id="UP000244811">
    <property type="component" value="Apicoplast Pltd"/>
</dbReference>
<keyword evidence="3" id="KW-0687">Ribonucleoprotein</keyword>
<geneLocation type="apicoplast" evidence="4"/>
<comment type="similarity">
    <text evidence="1">Belongs to the universal ribosomal protein uL14 family.</text>
</comment>
<keyword evidence="4" id="KW-0933">Apicoplast</keyword>
<dbReference type="HAMAP" id="MF_01367">
    <property type="entry name" value="Ribosomal_uL14"/>
    <property type="match status" value="1"/>
</dbReference>
<reference evidence="4" key="1">
    <citation type="submission" date="2022-07" db="EMBL/GenBank/DDBJ databases">
        <title>Chromosomal assemblies of T. orientalis with long-read sequencing.</title>
        <authorList>
            <person name="Yam J."/>
            <person name="Bogema D.R."/>
            <person name="Micallef M.L."/>
            <person name="Djordjevic S."/>
            <person name="Jenkins C."/>
        </authorList>
    </citation>
    <scope>NUCLEOTIDE SEQUENCE</scope>
    <source>
        <strain evidence="4">Goon Nure</strain>
    </source>
</reference>
<keyword evidence="4" id="KW-0934">Plastid</keyword>
<sequence length="121" mass="13898">MISNINTVFNLVDNSGIKKLKNINILNKDKKIKVNNMSVSVVKKGSNIKTRIKKSDVVNALIVRTKCYNFYKNKNTMFSDNSTVLFKQDKICFTKIKGLISSIVRNKFYKSKINVKKAKFI</sequence>
<dbReference type="AlphaFoldDB" id="A0A976XHD7"/>
<dbReference type="Pfam" id="PF00238">
    <property type="entry name" value="Ribosomal_L14"/>
    <property type="match status" value="1"/>
</dbReference>
<evidence type="ECO:0000256" key="2">
    <source>
        <dbReference type="ARBA" id="ARBA00022980"/>
    </source>
</evidence>
<gene>
    <name evidence="4" type="ORF">MACK_004153</name>
</gene>
<evidence type="ECO:0000313" key="5">
    <source>
        <dbReference type="Proteomes" id="UP000244811"/>
    </source>
</evidence>
<dbReference type="SMART" id="SM01374">
    <property type="entry name" value="Ribosomal_L14"/>
    <property type="match status" value="1"/>
</dbReference>
<dbReference type="GO" id="GO:0006412">
    <property type="term" value="P:translation"/>
    <property type="evidence" value="ECO:0007669"/>
    <property type="project" value="InterPro"/>
</dbReference>
<evidence type="ECO:0000256" key="1">
    <source>
        <dbReference type="ARBA" id="ARBA00010745"/>
    </source>
</evidence>
<organism evidence="4 5">
    <name type="scientific">Theileria orientalis</name>
    <dbReference type="NCBI Taxonomy" id="68886"/>
    <lineage>
        <taxon>Eukaryota</taxon>
        <taxon>Sar</taxon>
        <taxon>Alveolata</taxon>
        <taxon>Apicomplexa</taxon>
        <taxon>Aconoidasida</taxon>
        <taxon>Piroplasmida</taxon>
        <taxon>Theileriidae</taxon>
        <taxon>Theileria</taxon>
    </lineage>
</organism>
<dbReference type="GO" id="GO:1990904">
    <property type="term" value="C:ribonucleoprotein complex"/>
    <property type="evidence" value="ECO:0007669"/>
    <property type="project" value="UniProtKB-KW"/>
</dbReference>
<dbReference type="InterPro" id="IPR000218">
    <property type="entry name" value="Ribosomal_uL14"/>
</dbReference>
<proteinExistence type="inferred from homology"/>
<keyword evidence="2 4" id="KW-0689">Ribosomal protein</keyword>
<name>A0A976XHD7_THEOR</name>
<dbReference type="EMBL" id="CP102584">
    <property type="protein sequence ID" value="UVC46363.1"/>
    <property type="molecule type" value="Genomic_DNA"/>
</dbReference>